<name>A0AAW3WNR2_SERFO</name>
<dbReference type="GO" id="GO:0005524">
    <property type="term" value="F:ATP binding"/>
    <property type="evidence" value="ECO:0007669"/>
    <property type="project" value="UniProtKB-KW"/>
</dbReference>
<evidence type="ECO:0000256" key="4">
    <source>
        <dbReference type="ARBA" id="ARBA00022840"/>
    </source>
</evidence>
<evidence type="ECO:0000256" key="5">
    <source>
        <dbReference type="ARBA" id="ARBA00038035"/>
    </source>
</evidence>
<evidence type="ECO:0000256" key="1">
    <source>
        <dbReference type="ARBA" id="ARBA00022679"/>
    </source>
</evidence>
<evidence type="ECO:0000256" key="9">
    <source>
        <dbReference type="ARBA" id="ARBA00051693"/>
    </source>
</evidence>
<evidence type="ECO:0000256" key="2">
    <source>
        <dbReference type="ARBA" id="ARBA00022741"/>
    </source>
</evidence>
<evidence type="ECO:0000256" key="3">
    <source>
        <dbReference type="ARBA" id="ARBA00022777"/>
    </source>
</evidence>
<gene>
    <name evidence="11" type="ORF">H8J20_09725</name>
</gene>
<dbReference type="SMART" id="SM00220">
    <property type="entry name" value="S_TKc"/>
    <property type="match status" value="1"/>
</dbReference>
<dbReference type="SUPFAM" id="SSF56112">
    <property type="entry name" value="Protein kinase-like (PK-like)"/>
    <property type="match status" value="1"/>
</dbReference>
<dbReference type="CDD" id="cd14014">
    <property type="entry name" value="STKc_PknB_like"/>
    <property type="match status" value="1"/>
</dbReference>
<dbReference type="EMBL" id="JACNYO010000007">
    <property type="protein sequence ID" value="MBC3212421.1"/>
    <property type="molecule type" value="Genomic_DNA"/>
</dbReference>
<evidence type="ECO:0000259" key="10">
    <source>
        <dbReference type="PROSITE" id="PS50011"/>
    </source>
</evidence>
<evidence type="ECO:0000256" key="8">
    <source>
        <dbReference type="ARBA" id="ARBA00049299"/>
    </source>
</evidence>
<dbReference type="InterPro" id="IPR000719">
    <property type="entry name" value="Prot_kinase_dom"/>
</dbReference>
<keyword evidence="11" id="KW-0723">Serine/threonine-protein kinase</keyword>
<dbReference type="PANTHER" id="PTHR48013:SF9">
    <property type="entry name" value="DUAL SPECIFICITY MITOGEN-ACTIVATED PROTEIN KINASE KINASE 5"/>
    <property type="match status" value="1"/>
</dbReference>
<reference evidence="11" key="1">
    <citation type="submission" date="2020-08" db="EMBL/GenBank/DDBJ databases">
        <title>Food and environmental bacterial isolates.</title>
        <authorList>
            <person name="Richter L."/>
            <person name="Du Plessis E.M."/>
            <person name="Duvenage S."/>
            <person name="Allam M."/>
            <person name="Korsten L."/>
        </authorList>
    </citation>
    <scope>NUCLEOTIDE SEQUENCE</scope>
    <source>
        <strain evidence="11">UPMP2127</strain>
    </source>
</reference>
<dbReference type="Proteomes" id="UP000659084">
    <property type="component" value="Unassembled WGS sequence"/>
</dbReference>
<proteinExistence type="inferred from homology"/>
<evidence type="ECO:0000256" key="6">
    <source>
        <dbReference type="ARBA" id="ARBA00038999"/>
    </source>
</evidence>
<comment type="caution">
    <text evidence="11">The sequence shown here is derived from an EMBL/GenBank/DDBJ whole genome shotgun (WGS) entry which is preliminary data.</text>
</comment>
<sequence length="455" mass="51612">MKYDGGDMIDNRFIVEKVCSDSGGMGGILHVTDAYNIINQPIVLKYCKVEDEEYIKRFKREVRLLSSFPNNGRVIQVLHGNMDSVPPYFIMPYYERGDLTRFIDHIQPNAKLQEFVFYSMIDAISELHNKNILHRDIKPQNFLVDQHGQVIVSDFGLGMEPESISRFTSSGMFWGTRGYLPPEFSDGGFKHATVSSDIFMLGKSFFNLLTGRDPSYLIDNIIHPSLFYVINRCCDMDPLRRFQSLAELKQALTLAYDVILNRGGKTAEAHQMFDAIIGRLTSENKFDPKQISDFLIVLSAIDSADQNKICGLIRTNFMKVLAIHDFNMYMSDFMRVYQNMSDGYNYSFEFSEVISSNMKIIFDSAIISNEYKGKALCIAIDSATYMNRFAAMDTCKEMVRSVVDETLGGVVASILQSRNDTFIADIEPSECKSKSISTIIYAIKQKSNPLNGTTL</sequence>
<dbReference type="AlphaFoldDB" id="A0AAW3WNR2"/>
<keyword evidence="3 11" id="KW-0418">Kinase</keyword>
<dbReference type="GO" id="GO:0004674">
    <property type="term" value="F:protein serine/threonine kinase activity"/>
    <property type="evidence" value="ECO:0007669"/>
    <property type="project" value="UniProtKB-KW"/>
</dbReference>
<dbReference type="Pfam" id="PF00069">
    <property type="entry name" value="Pkinase"/>
    <property type="match status" value="1"/>
</dbReference>
<keyword evidence="4" id="KW-0067">ATP-binding</keyword>
<dbReference type="Gene3D" id="1.10.510.10">
    <property type="entry name" value="Transferase(Phosphotransferase) domain 1"/>
    <property type="match status" value="1"/>
</dbReference>
<comment type="catalytic activity">
    <reaction evidence="7">
        <text>L-seryl-[protein] + ATP = O-phospho-L-seryl-[protein] + ADP + H(+)</text>
        <dbReference type="Rhea" id="RHEA:17989"/>
        <dbReference type="Rhea" id="RHEA-COMP:9863"/>
        <dbReference type="Rhea" id="RHEA-COMP:11604"/>
        <dbReference type="ChEBI" id="CHEBI:15378"/>
        <dbReference type="ChEBI" id="CHEBI:29999"/>
        <dbReference type="ChEBI" id="CHEBI:30616"/>
        <dbReference type="ChEBI" id="CHEBI:83421"/>
        <dbReference type="ChEBI" id="CHEBI:456216"/>
        <dbReference type="EC" id="2.7.12.2"/>
    </reaction>
</comment>
<keyword evidence="1" id="KW-0808">Transferase</keyword>
<comment type="similarity">
    <text evidence="5">Belongs to the protein kinase superfamily. STE Ser/Thr protein kinase family. MAP kinase kinase subfamily.</text>
</comment>
<keyword evidence="2" id="KW-0547">Nucleotide-binding</keyword>
<dbReference type="InterPro" id="IPR008271">
    <property type="entry name" value="Ser/Thr_kinase_AS"/>
</dbReference>
<comment type="catalytic activity">
    <reaction evidence="8">
        <text>L-threonyl-[protein] + ATP = O-phospho-L-threonyl-[protein] + ADP + H(+)</text>
        <dbReference type="Rhea" id="RHEA:46608"/>
        <dbReference type="Rhea" id="RHEA-COMP:11060"/>
        <dbReference type="Rhea" id="RHEA-COMP:11605"/>
        <dbReference type="ChEBI" id="CHEBI:15378"/>
        <dbReference type="ChEBI" id="CHEBI:30013"/>
        <dbReference type="ChEBI" id="CHEBI:30616"/>
        <dbReference type="ChEBI" id="CHEBI:61977"/>
        <dbReference type="ChEBI" id="CHEBI:456216"/>
        <dbReference type="EC" id="2.7.12.2"/>
    </reaction>
</comment>
<accession>A0AAW3WNR2</accession>
<evidence type="ECO:0000313" key="11">
    <source>
        <dbReference type="EMBL" id="MBC3212421.1"/>
    </source>
</evidence>
<comment type="catalytic activity">
    <reaction evidence="9">
        <text>L-tyrosyl-[protein] + ATP = O-phospho-L-tyrosyl-[protein] + ADP + H(+)</text>
        <dbReference type="Rhea" id="RHEA:10596"/>
        <dbReference type="Rhea" id="RHEA-COMP:10136"/>
        <dbReference type="Rhea" id="RHEA-COMP:20101"/>
        <dbReference type="ChEBI" id="CHEBI:15378"/>
        <dbReference type="ChEBI" id="CHEBI:30616"/>
        <dbReference type="ChEBI" id="CHEBI:46858"/>
        <dbReference type="ChEBI" id="CHEBI:61978"/>
        <dbReference type="ChEBI" id="CHEBI:456216"/>
        <dbReference type="EC" id="2.7.12.2"/>
    </reaction>
</comment>
<dbReference type="InterPro" id="IPR011009">
    <property type="entry name" value="Kinase-like_dom_sf"/>
</dbReference>
<evidence type="ECO:0000256" key="7">
    <source>
        <dbReference type="ARBA" id="ARBA00049014"/>
    </source>
</evidence>
<dbReference type="EC" id="2.7.12.2" evidence="6"/>
<feature type="domain" description="Protein kinase" evidence="10">
    <location>
        <begin position="14"/>
        <end position="253"/>
    </location>
</feature>
<dbReference type="PANTHER" id="PTHR48013">
    <property type="entry name" value="DUAL SPECIFICITY MITOGEN-ACTIVATED PROTEIN KINASE KINASE 5-RELATED"/>
    <property type="match status" value="1"/>
</dbReference>
<dbReference type="PROSITE" id="PS00108">
    <property type="entry name" value="PROTEIN_KINASE_ST"/>
    <property type="match status" value="1"/>
</dbReference>
<evidence type="ECO:0000313" key="12">
    <source>
        <dbReference type="Proteomes" id="UP000659084"/>
    </source>
</evidence>
<dbReference type="RefSeq" id="WP_179252312.1">
    <property type="nucleotide sequence ID" value="NZ_JACBIV010000006.1"/>
</dbReference>
<organism evidence="11 12">
    <name type="scientific">Serratia fonticola</name>
    <dbReference type="NCBI Taxonomy" id="47917"/>
    <lineage>
        <taxon>Bacteria</taxon>
        <taxon>Pseudomonadati</taxon>
        <taxon>Pseudomonadota</taxon>
        <taxon>Gammaproteobacteria</taxon>
        <taxon>Enterobacterales</taxon>
        <taxon>Yersiniaceae</taxon>
        <taxon>Serratia</taxon>
    </lineage>
</organism>
<dbReference type="PROSITE" id="PS50011">
    <property type="entry name" value="PROTEIN_KINASE_DOM"/>
    <property type="match status" value="1"/>
</dbReference>
<protein>
    <recommendedName>
        <fullName evidence="6">mitogen-activated protein kinase kinase</fullName>
        <ecNumber evidence="6">2.7.12.2</ecNumber>
    </recommendedName>
</protein>